<gene>
    <name evidence="2" type="ORF">BN12_1650007</name>
</gene>
<keyword evidence="3" id="KW-1185">Reference proteome</keyword>
<dbReference type="AlphaFoldDB" id="A0A077LTX2"/>
<evidence type="ECO:0000313" key="2">
    <source>
        <dbReference type="EMBL" id="CCH77118.1"/>
    </source>
</evidence>
<sequence length="272" mass="29955">MDVQSLGFRTDLAILRLGGTTVEDRGDHLVARSDHNPGFWWGNFLLLREAPAGEAGADRWVAAFQAEFPDREHVAIGIDGTRDDPATHEAFTPHRLTRAHDAVLVAEEVHEPSRPARHASVRTLLSDADWSQHVELALACQDDPPTETPERYLRFVEASALTRRLLTEAGRGAWLGAFVDGRLEAQMGIVDCDGGLARYQSVETRPTSRGQGLAGTLTHATGRYALDVMGAERLVIVADPDYHAMGIYESVGFERRETQVHWERRPAMTGAG</sequence>
<dbReference type="Pfam" id="PF00583">
    <property type="entry name" value="Acetyltransf_1"/>
    <property type="match status" value="1"/>
</dbReference>
<dbReference type="RefSeq" id="WP_048554026.1">
    <property type="nucleotide sequence ID" value="NZ_HF570958.1"/>
</dbReference>
<reference evidence="2 3" key="1">
    <citation type="journal article" date="2013" name="ISME J.">
        <title>A metabolic model for members of the genus Tetrasphaera involved in enhanced biological phosphorus removal.</title>
        <authorList>
            <person name="Kristiansen R."/>
            <person name="Nguyen H.T.T."/>
            <person name="Saunders A.M."/>
            <person name="Nielsen J.L."/>
            <person name="Wimmer R."/>
            <person name="Le V.Q."/>
            <person name="McIlroy S.J."/>
            <person name="Petrovski S."/>
            <person name="Seviour R.J."/>
            <person name="Calteau A."/>
            <person name="Nielsen K.L."/>
            <person name="Nielsen P.H."/>
        </authorList>
    </citation>
    <scope>NUCLEOTIDE SEQUENCE [LARGE SCALE GENOMIC DNA]</scope>
    <source>
        <strain evidence="2 3">T1-X7</strain>
    </source>
</reference>
<evidence type="ECO:0000313" key="3">
    <source>
        <dbReference type="Proteomes" id="UP000035721"/>
    </source>
</evidence>
<dbReference type="PROSITE" id="PS51186">
    <property type="entry name" value="GNAT"/>
    <property type="match status" value="1"/>
</dbReference>
<evidence type="ECO:0000259" key="1">
    <source>
        <dbReference type="PROSITE" id="PS51186"/>
    </source>
</evidence>
<dbReference type="STRING" id="1194083.BN12_1650007"/>
<protein>
    <submittedName>
        <fullName evidence="2">GCN5-related N-acetyltransferase</fullName>
    </submittedName>
</protein>
<proteinExistence type="predicted"/>
<dbReference type="SUPFAM" id="SSF55729">
    <property type="entry name" value="Acyl-CoA N-acyltransferases (Nat)"/>
    <property type="match status" value="1"/>
</dbReference>
<dbReference type="OrthoDB" id="9797456at2"/>
<dbReference type="Proteomes" id="UP000035721">
    <property type="component" value="Unassembled WGS sequence"/>
</dbReference>
<comment type="caution">
    <text evidence="2">The sequence shown here is derived from an EMBL/GenBank/DDBJ whole genome shotgun (WGS) entry which is preliminary data.</text>
</comment>
<dbReference type="Gene3D" id="3.40.630.30">
    <property type="match status" value="1"/>
</dbReference>
<feature type="domain" description="N-acetyltransferase" evidence="1">
    <location>
        <begin position="119"/>
        <end position="271"/>
    </location>
</feature>
<name>A0A077LTX2_9MICO</name>
<organism evidence="2 3">
    <name type="scientific">Nostocoides japonicum T1-X7</name>
    <dbReference type="NCBI Taxonomy" id="1194083"/>
    <lineage>
        <taxon>Bacteria</taxon>
        <taxon>Bacillati</taxon>
        <taxon>Actinomycetota</taxon>
        <taxon>Actinomycetes</taxon>
        <taxon>Micrococcales</taxon>
        <taxon>Intrasporangiaceae</taxon>
        <taxon>Nostocoides</taxon>
    </lineage>
</organism>
<dbReference type="InterPro" id="IPR000182">
    <property type="entry name" value="GNAT_dom"/>
</dbReference>
<dbReference type="InterPro" id="IPR016181">
    <property type="entry name" value="Acyl_CoA_acyltransferase"/>
</dbReference>
<keyword evidence="2" id="KW-0808">Transferase</keyword>
<accession>A0A077LTX2</accession>
<dbReference type="GO" id="GO:0016747">
    <property type="term" value="F:acyltransferase activity, transferring groups other than amino-acyl groups"/>
    <property type="evidence" value="ECO:0007669"/>
    <property type="project" value="InterPro"/>
</dbReference>
<dbReference type="EMBL" id="CAJB01000074">
    <property type="protein sequence ID" value="CCH77118.1"/>
    <property type="molecule type" value="Genomic_DNA"/>
</dbReference>